<dbReference type="GO" id="GO:0006935">
    <property type="term" value="P:chemotaxis"/>
    <property type="evidence" value="ECO:0007669"/>
    <property type="project" value="InterPro"/>
</dbReference>
<dbReference type="SUPFAM" id="SSF58104">
    <property type="entry name" value="Methyl-accepting chemotaxis protein (MCP) signaling domain"/>
    <property type="match status" value="1"/>
</dbReference>
<proteinExistence type="inferred from homology"/>
<dbReference type="EMBL" id="FXWG01000002">
    <property type="protein sequence ID" value="SMQ69827.1"/>
    <property type="molecule type" value="Genomic_DNA"/>
</dbReference>
<dbReference type="PROSITE" id="PS50885">
    <property type="entry name" value="HAMP"/>
    <property type="match status" value="1"/>
</dbReference>
<dbReference type="InterPro" id="IPR003660">
    <property type="entry name" value="HAMP_dom"/>
</dbReference>
<dbReference type="PANTHER" id="PTHR32089:SF112">
    <property type="entry name" value="LYSOZYME-LIKE PROTEIN-RELATED"/>
    <property type="match status" value="1"/>
</dbReference>
<evidence type="ECO:0000256" key="4">
    <source>
        <dbReference type="SAM" id="Phobius"/>
    </source>
</evidence>
<dbReference type="OrthoDB" id="8482111at2"/>
<feature type="transmembrane region" description="Helical" evidence="4">
    <location>
        <begin position="44"/>
        <end position="67"/>
    </location>
</feature>
<feature type="domain" description="HAMP" evidence="6">
    <location>
        <begin position="232"/>
        <end position="285"/>
    </location>
</feature>
<evidence type="ECO:0000256" key="2">
    <source>
        <dbReference type="ARBA" id="ARBA00029447"/>
    </source>
</evidence>
<evidence type="ECO:0000313" key="7">
    <source>
        <dbReference type="EMBL" id="SMQ69827.1"/>
    </source>
</evidence>
<sequence length="612" mass="65124">MNAQSFDFDLSGARAGNETTAQPVSTGDAPNWLDRFSLATKLNAASIASALILLIIAATVIATVSYYSGAGRHVADVAGLEVRTTHAVMDIDDAATALRDYREEGERDALTEVAPALALAQENIAYTRDWISDAMPPETHEMVGRFDEELIDLNSRWAQIARDPNPVATQAFEEDLLVLREEIADYARTLRGTLAPAARELFNGIDRVLIIDIIFVLVAVTAALLGARMINRNVVGMISGITHAAEEIADGKMETAIPGRERQDEIGAMARALAVFRSSSLELRDLNDARATDAEAKLEQQRALSDQMRHLRQEKGQLLEDLAKGFEISVGELITAVSAASDQLKATSRQMVGLADNSHDQAQDASDAMREATENITAAAAATDEFALSISEINRQASASAELAREASGLVGTANTKMAGLSQAALEVGEIIEVIQTIAQRTNLLALNASIEAARGGEAGRGFAVVASEVKELAMQTSRATSDVTDKITAMQNSTQSSVDDLTNIVKSIGELEQAAVTIASAVDQQSASGEALARNIDTVAAGSVKVETQLESLRNASHETGSAADDVVESANSLDSHAKDLREKADRFIADVRRSAQDLEKGNDAVERVAG</sequence>
<gene>
    <name evidence="7" type="ORF">SAMN06297468_2010</name>
</gene>
<dbReference type="CDD" id="cd06225">
    <property type="entry name" value="HAMP"/>
    <property type="match status" value="1"/>
</dbReference>
<dbReference type="InterPro" id="IPR004089">
    <property type="entry name" value="MCPsignal_dom"/>
</dbReference>
<keyword evidence="4" id="KW-0812">Transmembrane</keyword>
<dbReference type="Gene3D" id="6.10.340.10">
    <property type="match status" value="1"/>
</dbReference>
<evidence type="ECO:0000259" key="6">
    <source>
        <dbReference type="PROSITE" id="PS50885"/>
    </source>
</evidence>
<organism evidence="7 8">
    <name type="scientific">Altererythrobacter xiamenensis</name>
    <dbReference type="NCBI Taxonomy" id="1316679"/>
    <lineage>
        <taxon>Bacteria</taxon>
        <taxon>Pseudomonadati</taxon>
        <taxon>Pseudomonadota</taxon>
        <taxon>Alphaproteobacteria</taxon>
        <taxon>Sphingomonadales</taxon>
        <taxon>Erythrobacteraceae</taxon>
        <taxon>Altererythrobacter</taxon>
    </lineage>
</organism>
<evidence type="ECO:0000256" key="3">
    <source>
        <dbReference type="PROSITE-ProRule" id="PRU00284"/>
    </source>
</evidence>
<keyword evidence="4" id="KW-0472">Membrane</keyword>
<dbReference type="GO" id="GO:0007165">
    <property type="term" value="P:signal transduction"/>
    <property type="evidence" value="ECO:0007669"/>
    <property type="project" value="UniProtKB-KW"/>
</dbReference>
<dbReference type="SMART" id="SM00283">
    <property type="entry name" value="MA"/>
    <property type="match status" value="1"/>
</dbReference>
<accession>A0A1Y6F4V6</accession>
<evidence type="ECO:0000313" key="8">
    <source>
        <dbReference type="Proteomes" id="UP000194420"/>
    </source>
</evidence>
<dbReference type="GO" id="GO:0004888">
    <property type="term" value="F:transmembrane signaling receptor activity"/>
    <property type="evidence" value="ECO:0007669"/>
    <property type="project" value="InterPro"/>
</dbReference>
<evidence type="ECO:0000256" key="1">
    <source>
        <dbReference type="ARBA" id="ARBA00023224"/>
    </source>
</evidence>
<evidence type="ECO:0000259" key="5">
    <source>
        <dbReference type="PROSITE" id="PS50111"/>
    </source>
</evidence>
<dbReference type="RefSeq" id="WP_086437858.1">
    <property type="nucleotide sequence ID" value="NZ_FXWG01000002.1"/>
</dbReference>
<dbReference type="InterPro" id="IPR004090">
    <property type="entry name" value="Chemotax_Me-accpt_rcpt"/>
</dbReference>
<feature type="domain" description="Methyl-accepting transducer" evidence="5">
    <location>
        <begin position="340"/>
        <end position="576"/>
    </location>
</feature>
<name>A0A1Y6F4V6_9SPHN</name>
<dbReference type="PRINTS" id="PR00260">
    <property type="entry name" value="CHEMTRNSDUCR"/>
</dbReference>
<dbReference type="PROSITE" id="PS50111">
    <property type="entry name" value="CHEMOTAXIS_TRANSDUC_2"/>
    <property type="match status" value="1"/>
</dbReference>
<dbReference type="AlphaFoldDB" id="A0A1Y6F4V6"/>
<protein>
    <submittedName>
        <fullName evidence="7">Methyl-accepting chemotaxis protein</fullName>
    </submittedName>
</protein>
<dbReference type="GO" id="GO:0016020">
    <property type="term" value="C:membrane"/>
    <property type="evidence" value="ECO:0007669"/>
    <property type="project" value="InterPro"/>
</dbReference>
<comment type="similarity">
    <text evidence="2">Belongs to the methyl-accepting chemotaxis (MCP) protein family.</text>
</comment>
<dbReference type="Pfam" id="PF00015">
    <property type="entry name" value="MCPsignal"/>
    <property type="match status" value="1"/>
</dbReference>
<keyword evidence="1 3" id="KW-0807">Transducer</keyword>
<reference evidence="8" key="1">
    <citation type="submission" date="2017-04" db="EMBL/GenBank/DDBJ databases">
        <authorList>
            <person name="Varghese N."/>
            <person name="Submissions S."/>
        </authorList>
    </citation>
    <scope>NUCLEOTIDE SEQUENCE [LARGE SCALE GENOMIC DNA]</scope>
</reference>
<keyword evidence="4" id="KW-1133">Transmembrane helix</keyword>
<dbReference type="PANTHER" id="PTHR32089">
    <property type="entry name" value="METHYL-ACCEPTING CHEMOTAXIS PROTEIN MCPB"/>
    <property type="match status" value="1"/>
</dbReference>
<feature type="transmembrane region" description="Helical" evidence="4">
    <location>
        <begin position="209"/>
        <end position="230"/>
    </location>
</feature>
<dbReference type="Proteomes" id="UP000194420">
    <property type="component" value="Unassembled WGS sequence"/>
</dbReference>
<keyword evidence="8" id="KW-1185">Reference proteome</keyword>
<dbReference type="Gene3D" id="1.10.287.950">
    <property type="entry name" value="Methyl-accepting chemotaxis protein"/>
    <property type="match status" value="1"/>
</dbReference>